<sequence length="57" mass="6128">MALGASLQDPQPSPPAMPSPSLPFLLVPSPFLCPAPWLKMVPMRSQHRRGMCSLGSL</sequence>
<protein>
    <submittedName>
        <fullName evidence="1">Uncharacterized protein</fullName>
    </submittedName>
</protein>
<dbReference type="EMBL" id="CM000764">
    <property type="protein sequence ID" value="KXG27934.1"/>
    <property type="molecule type" value="Genomic_DNA"/>
</dbReference>
<evidence type="ECO:0000313" key="1">
    <source>
        <dbReference type="EMBL" id="KXG27934.1"/>
    </source>
</evidence>
<organism evidence="1 2">
    <name type="scientific">Sorghum bicolor</name>
    <name type="common">Sorghum</name>
    <name type="synonym">Sorghum vulgare</name>
    <dbReference type="NCBI Taxonomy" id="4558"/>
    <lineage>
        <taxon>Eukaryota</taxon>
        <taxon>Viridiplantae</taxon>
        <taxon>Streptophyta</taxon>
        <taxon>Embryophyta</taxon>
        <taxon>Tracheophyta</taxon>
        <taxon>Spermatophyta</taxon>
        <taxon>Magnoliopsida</taxon>
        <taxon>Liliopsida</taxon>
        <taxon>Poales</taxon>
        <taxon>Poaceae</taxon>
        <taxon>PACMAD clade</taxon>
        <taxon>Panicoideae</taxon>
        <taxon>Andropogonodae</taxon>
        <taxon>Andropogoneae</taxon>
        <taxon>Sorghinae</taxon>
        <taxon>Sorghum</taxon>
    </lineage>
</organism>
<accession>A0A1B6PQI7</accession>
<dbReference type="InParanoid" id="A0A1B6PQI7"/>
<reference evidence="2" key="2">
    <citation type="journal article" date="2018" name="Plant J.">
        <title>The Sorghum bicolor reference genome: improved assembly, gene annotations, a transcriptome atlas, and signatures of genome organization.</title>
        <authorList>
            <person name="McCormick R.F."/>
            <person name="Truong S.K."/>
            <person name="Sreedasyam A."/>
            <person name="Jenkins J."/>
            <person name="Shu S."/>
            <person name="Sims D."/>
            <person name="Kennedy M."/>
            <person name="Amirebrahimi M."/>
            <person name="Weers B.D."/>
            <person name="McKinley B."/>
            <person name="Mattison A."/>
            <person name="Morishige D.T."/>
            <person name="Grimwood J."/>
            <person name="Schmutz J."/>
            <person name="Mullet J.E."/>
        </authorList>
    </citation>
    <scope>NUCLEOTIDE SEQUENCE [LARGE SCALE GENOMIC DNA]</scope>
    <source>
        <strain evidence="2">cv. BTx623</strain>
    </source>
</reference>
<evidence type="ECO:0000313" key="2">
    <source>
        <dbReference type="Proteomes" id="UP000000768"/>
    </source>
</evidence>
<keyword evidence="2" id="KW-1185">Reference proteome</keyword>
<proteinExistence type="predicted"/>
<dbReference type="AlphaFoldDB" id="A0A1B6PQI7"/>
<name>A0A1B6PQI7_SORBI</name>
<dbReference type="Proteomes" id="UP000000768">
    <property type="component" value="Chromosome 5"/>
</dbReference>
<reference evidence="1 2" key="1">
    <citation type="journal article" date="2009" name="Nature">
        <title>The Sorghum bicolor genome and the diversification of grasses.</title>
        <authorList>
            <person name="Paterson A.H."/>
            <person name="Bowers J.E."/>
            <person name="Bruggmann R."/>
            <person name="Dubchak I."/>
            <person name="Grimwood J."/>
            <person name="Gundlach H."/>
            <person name="Haberer G."/>
            <person name="Hellsten U."/>
            <person name="Mitros T."/>
            <person name="Poliakov A."/>
            <person name="Schmutz J."/>
            <person name="Spannagl M."/>
            <person name="Tang H."/>
            <person name="Wang X."/>
            <person name="Wicker T."/>
            <person name="Bharti A.K."/>
            <person name="Chapman J."/>
            <person name="Feltus F.A."/>
            <person name="Gowik U."/>
            <person name="Grigoriev I.V."/>
            <person name="Lyons E."/>
            <person name="Maher C.A."/>
            <person name="Martis M."/>
            <person name="Narechania A."/>
            <person name="Otillar R.P."/>
            <person name="Penning B.W."/>
            <person name="Salamov A.A."/>
            <person name="Wang Y."/>
            <person name="Zhang L."/>
            <person name="Carpita N.C."/>
            <person name="Freeling M."/>
            <person name="Gingle A.R."/>
            <person name="Hash C.T."/>
            <person name="Keller B."/>
            <person name="Klein P."/>
            <person name="Kresovich S."/>
            <person name="McCann M.C."/>
            <person name="Ming R."/>
            <person name="Peterson D.G."/>
            <person name="Mehboob-ur-Rahman"/>
            <person name="Ware D."/>
            <person name="Westhoff P."/>
            <person name="Mayer K.F."/>
            <person name="Messing J."/>
            <person name="Rokhsar D.S."/>
        </authorList>
    </citation>
    <scope>NUCLEOTIDE SEQUENCE [LARGE SCALE GENOMIC DNA]</scope>
    <source>
        <strain evidence="2">cv. BTx623</strain>
    </source>
</reference>
<dbReference type="Gramene" id="KXG27934">
    <property type="protein sequence ID" value="KXG27934"/>
    <property type="gene ID" value="SORBI_3005G065200"/>
</dbReference>
<gene>
    <name evidence="1" type="ORF">SORBI_3005G065200</name>
</gene>